<name>A0ABD0J357_9CAEN</name>
<feature type="signal peptide" evidence="1">
    <location>
        <begin position="1"/>
        <end position="24"/>
    </location>
</feature>
<dbReference type="AlphaFoldDB" id="A0ABD0J357"/>
<feature type="non-terminal residue" evidence="2">
    <location>
        <position position="161"/>
    </location>
</feature>
<sequence length="161" mass="16059">MAQASELACLLAALLVVAATPISAESLCTQDSDCGEGEKCVESSGNFCKCPDTKGFDEGTSACVDGGSGSVLTVECTAGNTSDACVTAKALETCNADGKCQCSGGQFIDSAGAKCLVQFTKTGCSSADDCGTFAGSTCEKQLTCMLPTDQGAVAETPTGNQ</sequence>
<reference evidence="2 3" key="1">
    <citation type="journal article" date="2023" name="Sci. Data">
        <title>Genome assembly of the Korean intertidal mud-creeper Batillaria attramentaria.</title>
        <authorList>
            <person name="Patra A.K."/>
            <person name="Ho P.T."/>
            <person name="Jun S."/>
            <person name="Lee S.J."/>
            <person name="Kim Y."/>
            <person name="Won Y.J."/>
        </authorList>
    </citation>
    <scope>NUCLEOTIDE SEQUENCE [LARGE SCALE GENOMIC DNA]</scope>
    <source>
        <strain evidence="2">Wonlab-2016</strain>
    </source>
</reference>
<dbReference type="Proteomes" id="UP001519460">
    <property type="component" value="Unassembled WGS sequence"/>
</dbReference>
<dbReference type="EMBL" id="JACVVK020000708">
    <property type="protein sequence ID" value="KAK7453585.1"/>
    <property type="molecule type" value="Genomic_DNA"/>
</dbReference>
<keyword evidence="1" id="KW-0732">Signal</keyword>
<evidence type="ECO:0000313" key="3">
    <source>
        <dbReference type="Proteomes" id="UP001519460"/>
    </source>
</evidence>
<accession>A0ABD0J357</accession>
<evidence type="ECO:0008006" key="4">
    <source>
        <dbReference type="Google" id="ProtNLM"/>
    </source>
</evidence>
<protein>
    <recommendedName>
        <fullName evidence="4">EGF-like domain-containing protein</fullName>
    </recommendedName>
</protein>
<gene>
    <name evidence="2" type="ORF">BaRGS_00039624</name>
</gene>
<keyword evidence="3" id="KW-1185">Reference proteome</keyword>
<feature type="chain" id="PRO_5044793104" description="EGF-like domain-containing protein" evidence="1">
    <location>
        <begin position="25"/>
        <end position="161"/>
    </location>
</feature>
<evidence type="ECO:0000256" key="1">
    <source>
        <dbReference type="SAM" id="SignalP"/>
    </source>
</evidence>
<organism evidence="2 3">
    <name type="scientific">Batillaria attramentaria</name>
    <dbReference type="NCBI Taxonomy" id="370345"/>
    <lineage>
        <taxon>Eukaryota</taxon>
        <taxon>Metazoa</taxon>
        <taxon>Spiralia</taxon>
        <taxon>Lophotrochozoa</taxon>
        <taxon>Mollusca</taxon>
        <taxon>Gastropoda</taxon>
        <taxon>Caenogastropoda</taxon>
        <taxon>Sorbeoconcha</taxon>
        <taxon>Cerithioidea</taxon>
        <taxon>Batillariidae</taxon>
        <taxon>Batillaria</taxon>
    </lineage>
</organism>
<comment type="caution">
    <text evidence="2">The sequence shown here is derived from an EMBL/GenBank/DDBJ whole genome shotgun (WGS) entry which is preliminary data.</text>
</comment>
<evidence type="ECO:0000313" key="2">
    <source>
        <dbReference type="EMBL" id="KAK7453585.1"/>
    </source>
</evidence>
<proteinExistence type="predicted"/>